<sequence>MKCWPQLQLHPRKSWKMSSTFLT</sequence>
<proteinExistence type="predicted"/>
<gene>
    <name evidence="1" type="ORF">Celaphus_00011789</name>
</gene>
<evidence type="ECO:0000313" key="1">
    <source>
        <dbReference type="EMBL" id="OWK16961.1"/>
    </source>
</evidence>
<keyword evidence="2" id="KW-1185">Reference proteome</keyword>
<reference evidence="1 2" key="1">
    <citation type="journal article" date="2018" name="Mol. Genet. Genomics">
        <title>The red deer Cervus elaphus genome CerEla1.0: sequencing, annotating, genes, and chromosomes.</title>
        <authorList>
            <person name="Bana N.A."/>
            <person name="Nyiri A."/>
            <person name="Nagy J."/>
            <person name="Frank K."/>
            <person name="Nagy T."/>
            <person name="Steger V."/>
            <person name="Schiller M."/>
            <person name="Lakatos P."/>
            <person name="Sugar L."/>
            <person name="Horn P."/>
            <person name="Barta E."/>
            <person name="Orosz L."/>
        </authorList>
    </citation>
    <scope>NUCLEOTIDE SEQUENCE [LARGE SCALE GENOMIC DNA]</scope>
    <source>
        <strain evidence="1">Hungarian</strain>
    </source>
</reference>
<comment type="caution">
    <text evidence="1">The sequence shown here is derived from an EMBL/GenBank/DDBJ whole genome shotgun (WGS) entry which is preliminary data.</text>
</comment>
<name>A0A212DFJ6_CEREH</name>
<dbReference type="Proteomes" id="UP000242450">
    <property type="component" value="Chromosome 3"/>
</dbReference>
<dbReference type="AlphaFoldDB" id="A0A212DFJ6"/>
<evidence type="ECO:0000313" key="2">
    <source>
        <dbReference type="Proteomes" id="UP000242450"/>
    </source>
</evidence>
<organism evidence="1 2">
    <name type="scientific">Cervus elaphus hippelaphus</name>
    <name type="common">European red deer</name>
    <dbReference type="NCBI Taxonomy" id="46360"/>
    <lineage>
        <taxon>Eukaryota</taxon>
        <taxon>Metazoa</taxon>
        <taxon>Chordata</taxon>
        <taxon>Craniata</taxon>
        <taxon>Vertebrata</taxon>
        <taxon>Euteleostomi</taxon>
        <taxon>Mammalia</taxon>
        <taxon>Eutheria</taxon>
        <taxon>Laurasiatheria</taxon>
        <taxon>Artiodactyla</taxon>
        <taxon>Ruminantia</taxon>
        <taxon>Pecora</taxon>
        <taxon>Cervidae</taxon>
        <taxon>Cervinae</taxon>
        <taxon>Cervus</taxon>
    </lineage>
</organism>
<protein>
    <submittedName>
        <fullName evidence="1">Uncharacterized protein</fullName>
    </submittedName>
</protein>
<accession>A0A212DFJ6</accession>
<dbReference type="EMBL" id="MKHE01000003">
    <property type="protein sequence ID" value="OWK16961.1"/>
    <property type="molecule type" value="Genomic_DNA"/>
</dbReference>